<sequence length="627" mass="68134">MDRLTPFPGAAHMPPPAPLDHPIQSLNRVHHDPNAPAWRPNLNYWWRRAATFLPATLTTGALGLAFGDWLSVGGMWWLEWVLLALVMVTFFWIALAVGTATLGLACHMMHKRAQARATPAPLNVALLVPIYNEDTSEVFGNACAMMSALRAAGAAHRFELFILSDTQDAAVAMAEQRAFATLRAALPPDCAVWYRRRVQNTGRKVGNIGQWLENWGAAHDAMLVLDADSLMSAEAIVALSDEMSADPTAGLIQSAPMVVGSDTLFGRMQQFSAAVYGTLLSEGLAGWTGSEGNYWGHNAILRTRAFADCAGLPEMPSLTGKGGLILSHDFVEAGLLRRAGWAVRFMPSVKGSYEEPPATLIDYALRDRRWCHGNLQHLSLLATRGFHAVSRFHLFHGAMSYLLSPAWFGLLVIWALLGNGHNSVITYFSLENPLYPVWPEMTRVSSVLILLFMYGMLLAPKLMGAVALGLADVPIRSFGGAVRFTVSLVVEILLSILFAPIMMVQQLVAVLRSVIGMRPIWSPQARKGGDYSPGTVLKFHLLETVSGALLVIGMAAGTVSLWLLPIAISLIAAVPLSMLSGLSLGEWRGLRHVMATPEMIDTPPILQDARAHRALFRAADTTPIAAE</sequence>
<feature type="transmembrane region" description="Helical" evidence="12">
    <location>
        <begin position="82"/>
        <end position="106"/>
    </location>
</feature>
<comment type="subcellular location">
    <subcellularLocation>
        <location evidence="1">Cell inner membrane</location>
        <topology evidence="1">Multi-pass membrane protein</topology>
    </subcellularLocation>
</comment>
<comment type="pathway">
    <text evidence="2">Glycan metabolism; osmoregulated periplasmic glucan (OPG) biosynthesis.</text>
</comment>
<dbReference type="PANTHER" id="PTHR43867">
    <property type="entry name" value="CELLULOSE SYNTHASE CATALYTIC SUBUNIT A [UDP-FORMING]"/>
    <property type="match status" value="1"/>
</dbReference>
<dbReference type="Gene3D" id="3.90.550.10">
    <property type="entry name" value="Spore Coat Polysaccharide Biosynthesis Protein SpsA, Chain A"/>
    <property type="match status" value="1"/>
</dbReference>
<keyword evidence="11 12" id="KW-0472">Membrane</keyword>
<evidence type="ECO:0000313" key="15">
    <source>
        <dbReference type="Proteomes" id="UP000037046"/>
    </source>
</evidence>
<feature type="transmembrane region" description="Helical" evidence="12">
    <location>
        <begin position="562"/>
        <end position="584"/>
    </location>
</feature>
<dbReference type="Proteomes" id="UP000037046">
    <property type="component" value="Unassembled WGS sequence"/>
</dbReference>
<dbReference type="NCBIfam" id="NF003962">
    <property type="entry name" value="PRK05454.2-5"/>
    <property type="match status" value="1"/>
</dbReference>
<evidence type="ECO:0000256" key="5">
    <source>
        <dbReference type="ARBA" id="ARBA00022475"/>
    </source>
</evidence>
<dbReference type="InterPro" id="IPR029044">
    <property type="entry name" value="Nucleotide-diphossugar_trans"/>
</dbReference>
<dbReference type="InterPro" id="IPR050321">
    <property type="entry name" value="Glycosyltr_2/OpgH_subfam"/>
</dbReference>
<evidence type="ECO:0000256" key="4">
    <source>
        <dbReference type="ARBA" id="ARBA00020585"/>
    </source>
</evidence>
<dbReference type="PATRIC" id="fig|74031.6.peg.3091"/>
<dbReference type="EMBL" id="LGVV01000053">
    <property type="protein sequence ID" value="KNX40426.1"/>
    <property type="molecule type" value="Genomic_DNA"/>
</dbReference>
<keyword evidence="8 14" id="KW-0808">Transferase</keyword>
<feature type="transmembrane region" description="Helical" evidence="12">
    <location>
        <begin position="394"/>
        <end position="417"/>
    </location>
</feature>
<dbReference type="AlphaFoldDB" id="A0A0L6CRT0"/>
<keyword evidence="5" id="KW-1003">Cell membrane</keyword>
<feature type="transmembrane region" description="Helical" evidence="12">
    <location>
        <begin position="492"/>
        <end position="515"/>
    </location>
</feature>
<evidence type="ECO:0000256" key="10">
    <source>
        <dbReference type="ARBA" id="ARBA00022989"/>
    </source>
</evidence>
<evidence type="ECO:0000256" key="6">
    <source>
        <dbReference type="ARBA" id="ARBA00022519"/>
    </source>
</evidence>
<evidence type="ECO:0000256" key="11">
    <source>
        <dbReference type="ARBA" id="ARBA00023136"/>
    </source>
</evidence>
<organism evidence="14 15">
    <name type="scientific">Roseovarius tolerans</name>
    <dbReference type="NCBI Taxonomy" id="74031"/>
    <lineage>
        <taxon>Bacteria</taxon>
        <taxon>Pseudomonadati</taxon>
        <taxon>Pseudomonadota</taxon>
        <taxon>Alphaproteobacteria</taxon>
        <taxon>Rhodobacterales</taxon>
        <taxon>Roseobacteraceae</taxon>
        <taxon>Roseovarius</taxon>
    </lineage>
</organism>
<evidence type="ECO:0000259" key="13">
    <source>
        <dbReference type="Pfam" id="PF13632"/>
    </source>
</evidence>
<keyword evidence="6" id="KW-0997">Cell inner membrane</keyword>
<reference evidence="15" key="1">
    <citation type="submission" date="2015-07" db="EMBL/GenBank/DDBJ databases">
        <title>Draft Genome Sequence of Roseovarius tolerans EL-164, a producer of N-Acylated Alanine Methyl Esters (NAMEs).</title>
        <authorList>
            <person name="Voget S."/>
            <person name="Bruns H."/>
            <person name="Wagner-Doebler I."/>
            <person name="Schulz S."/>
            <person name="Daniel R."/>
        </authorList>
    </citation>
    <scope>NUCLEOTIDE SEQUENCE [LARGE SCALE GENOMIC DNA]</scope>
    <source>
        <strain evidence="15">EL-164</strain>
    </source>
</reference>
<evidence type="ECO:0000256" key="7">
    <source>
        <dbReference type="ARBA" id="ARBA00022676"/>
    </source>
</evidence>
<protein>
    <recommendedName>
        <fullName evidence="4">Glucans biosynthesis glucosyltransferase H</fullName>
    </recommendedName>
</protein>
<feature type="domain" description="Glycosyltransferase 2-like" evidence="13">
    <location>
        <begin position="223"/>
        <end position="420"/>
    </location>
</feature>
<accession>A0A0L6CRT0</accession>
<keyword evidence="7 14" id="KW-0328">Glycosyltransferase</keyword>
<evidence type="ECO:0000256" key="2">
    <source>
        <dbReference type="ARBA" id="ARBA00005001"/>
    </source>
</evidence>
<evidence type="ECO:0000256" key="3">
    <source>
        <dbReference type="ARBA" id="ARBA00009337"/>
    </source>
</evidence>
<evidence type="ECO:0000256" key="8">
    <source>
        <dbReference type="ARBA" id="ARBA00022679"/>
    </source>
</evidence>
<dbReference type="OrthoDB" id="9775281at2"/>
<dbReference type="InterPro" id="IPR001173">
    <property type="entry name" value="Glyco_trans_2-like"/>
</dbReference>
<dbReference type="NCBIfam" id="NF003958">
    <property type="entry name" value="PRK05454.2-1"/>
    <property type="match status" value="1"/>
</dbReference>
<feature type="transmembrane region" description="Helical" evidence="12">
    <location>
        <begin position="49"/>
        <end position="70"/>
    </location>
</feature>
<dbReference type="STRING" id="74031.SAMN04488077_11930"/>
<keyword evidence="15" id="KW-1185">Reference proteome</keyword>
<keyword evidence="9 12" id="KW-0812">Transmembrane</keyword>
<gene>
    <name evidence="14" type="primary">mdoH</name>
    <name evidence="14" type="ORF">ROTO_30300</name>
</gene>
<evidence type="ECO:0000256" key="9">
    <source>
        <dbReference type="ARBA" id="ARBA00022692"/>
    </source>
</evidence>
<dbReference type="PANTHER" id="PTHR43867:SF5">
    <property type="entry name" value="GLUCANS BIOSYNTHESIS GLUCOSYLTRANSFERASE H"/>
    <property type="match status" value="1"/>
</dbReference>
<keyword evidence="10 12" id="KW-1133">Transmembrane helix</keyword>
<dbReference type="SUPFAM" id="SSF53448">
    <property type="entry name" value="Nucleotide-diphospho-sugar transferases"/>
    <property type="match status" value="1"/>
</dbReference>
<proteinExistence type="inferred from homology"/>
<dbReference type="RefSeq" id="WP_050663881.1">
    <property type="nucleotide sequence ID" value="NZ_CP118494.1"/>
</dbReference>
<dbReference type="GO" id="GO:0016758">
    <property type="term" value="F:hexosyltransferase activity"/>
    <property type="evidence" value="ECO:0007669"/>
    <property type="project" value="TreeGrafter"/>
</dbReference>
<dbReference type="GO" id="GO:0005886">
    <property type="term" value="C:plasma membrane"/>
    <property type="evidence" value="ECO:0007669"/>
    <property type="project" value="UniProtKB-SubCell"/>
</dbReference>
<name>A0A0L6CRT0_9RHOB</name>
<evidence type="ECO:0000313" key="14">
    <source>
        <dbReference type="EMBL" id="KNX40426.1"/>
    </source>
</evidence>
<comment type="similarity">
    <text evidence="3">Belongs to the glycosyltransferase 2 family. OpgH subfamily.</text>
</comment>
<dbReference type="Pfam" id="PF13632">
    <property type="entry name" value="Glyco_trans_2_3"/>
    <property type="match status" value="1"/>
</dbReference>
<evidence type="ECO:0000256" key="12">
    <source>
        <dbReference type="SAM" id="Phobius"/>
    </source>
</evidence>
<evidence type="ECO:0000256" key="1">
    <source>
        <dbReference type="ARBA" id="ARBA00004429"/>
    </source>
</evidence>
<comment type="caution">
    <text evidence="14">The sequence shown here is derived from an EMBL/GenBank/DDBJ whole genome shotgun (WGS) entry which is preliminary data.</text>
</comment>